<evidence type="ECO:0000313" key="2">
    <source>
        <dbReference type="Proteomes" id="UP000005546"/>
    </source>
</evidence>
<gene>
    <name evidence="1" type="ORF">HMPREF9442_00195</name>
</gene>
<organism evidence="1 2">
    <name type="scientific">Paraprevotella xylaniphila YIT 11841</name>
    <dbReference type="NCBI Taxonomy" id="762982"/>
    <lineage>
        <taxon>Bacteria</taxon>
        <taxon>Pseudomonadati</taxon>
        <taxon>Bacteroidota</taxon>
        <taxon>Bacteroidia</taxon>
        <taxon>Bacteroidales</taxon>
        <taxon>Prevotellaceae</taxon>
        <taxon>Paraprevotella</taxon>
    </lineage>
</organism>
<dbReference type="AlphaFoldDB" id="F3QPV8"/>
<dbReference type="EMBL" id="AFBR01000007">
    <property type="protein sequence ID" value="EGG57466.1"/>
    <property type="molecule type" value="Genomic_DNA"/>
</dbReference>
<dbReference type="STRING" id="762982.HMPREF9442_00195"/>
<name>F3QPV8_9BACT</name>
<dbReference type="Proteomes" id="UP000005546">
    <property type="component" value="Unassembled WGS sequence"/>
</dbReference>
<sequence>MMNCIYTEYRCITGSVHGYLFKTKNLKRTENGFPSPKWDAKSNKMTTFYPLFPAKLLGNDFFFLYICIR</sequence>
<comment type="caution">
    <text evidence="1">The sequence shown here is derived from an EMBL/GenBank/DDBJ whole genome shotgun (WGS) entry which is preliminary data.</text>
</comment>
<accession>F3QPV8</accession>
<evidence type="ECO:0000313" key="1">
    <source>
        <dbReference type="EMBL" id="EGG57466.1"/>
    </source>
</evidence>
<protein>
    <submittedName>
        <fullName evidence="1">Conserved domain protein</fullName>
    </submittedName>
</protein>
<keyword evidence="2" id="KW-1185">Reference proteome</keyword>
<reference evidence="1 2" key="1">
    <citation type="submission" date="2011-02" db="EMBL/GenBank/DDBJ databases">
        <authorList>
            <person name="Weinstock G."/>
            <person name="Sodergren E."/>
            <person name="Clifton S."/>
            <person name="Fulton L."/>
            <person name="Fulton B."/>
            <person name="Courtney L."/>
            <person name="Fronick C."/>
            <person name="Harrison M."/>
            <person name="Strong C."/>
            <person name="Farmer C."/>
            <person name="Delahaunty K."/>
            <person name="Markovic C."/>
            <person name="Hall O."/>
            <person name="Minx P."/>
            <person name="Tomlinson C."/>
            <person name="Mitreva M."/>
            <person name="Hou S."/>
            <person name="Chen J."/>
            <person name="Wollam A."/>
            <person name="Pepin K.H."/>
            <person name="Johnson M."/>
            <person name="Bhonagiri V."/>
            <person name="Zhang X."/>
            <person name="Suruliraj S."/>
            <person name="Warren W."/>
            <person name="Chinwalla A."/>
            <person name="Mardis E.R."/>
            <person name="Wilson R.K."/>
        </authorList>
    </citation>
    <scope>NUCLEOTIDE SEQUENCE [LARGE SCALE GENOMIC DNA]</scope>
    <source>
        <strain evidence="1 2">YIT 11841</strain>
    </source>
</reference>
<dbReference type="HOGENOM" id="CLU_2772205_0_0_10"/>
<proteinExistence type="predicted"/>